<name>A0ACB8SXU5_9AGAM</name>
<comment type="caution">
    <text evidence="1">The sequence shown here is derived from an EMBL/GenBank/DDBJ whole genome shotgun (WGS) entry which is preliminary data.</text>
</comment>
<evidence type="ECO:0000313" key="2">
    <source>
        <dbReference type="Proteomes" id="UP000814140"/>
    </source>
</evidence>
<reference evidence="1" key="1">
    <citation type="submission" date="2021-03" db="EMBL/GenBank/DDBJ databases">
        <authorList>
            <consortium name="DOE Joint Genome Institute"/>
            <person name="Ahrendt S."/>
            <person name="Looney B.P."/>
            <person name="Miyauchi S."/>
            <person name="Morin E."/>
            <person name="Drula E."/>
            <person name="Courty P.E."/>
            <person name="Chicoki N."/>
            <person name="Fauchery L."/>
            <person name="Kohler A."/>
            <person name="Kuo A."/>
            <person name="Labutti K."/>
            <person name="Pangilinan J."/>
            <person name="Lipzen A."/>
            <person name="Riley R."/>
            <person name="Andreopoulos W."/>
            <person name="He G."/>
            <person name="Johnson J."/>
            <person name="Barry K.W."/>
            <person name="Grigoriev I.V."/>
            <person name="Nagy L."/>
            <person name="Hibbett D."/>
            <person name="Henrissat B."/>
            <person name="Matheny P.B."/>
            <person name="Labbe J."/>
            <person name="Martin F."/>
        </authorList>
    </citation>
    <scope>NUCLEOTIDE SEQUENCE</scope>
    <source>
        <strain evidence="1">HHB10654</strain>
    </source>
</reference>
<accession>A0ACB8SXU5</accession>
<protein>
    <submittedName>
        <fullName evidence="1">Uncharacterized protein</fullName>
    </submittedName>
</protein>
<dbReference type="Proteomes" id="UP000814140">
    <property type="component" value="Unassembled WGS sequence"/>
</dbReference>
<evidence type="ECO:0000313" key="1">
    <source>
        <dbReference type="EMBL" id="KAI0060970.1"/>
    </source>
</evidence>
<organism evidence="1 2">
    <name type="scientific">Artomyces pyxidatus</name>
    <dbReference type="NCBI Taxonomy" id="48021"/>
    <lineage>
        <taxon>Eukaryota</taxon>
        <taxon>Fungi</taxon>
        <taxon>Dikarya</taxon>
        <taxon>Basidiomycota</taxon>
        <taxon>Agaricomycotina</taxon>
        <taxon>Agaricomycetes</taxon>
        <taxon>Russulales</taxon>
        <taxon>Auriscalpiaceae</taxon>
        <taxon>Artomyces</taxon>
    </lineage>
</organism>
<gene>
    <name evidence="1" type="ORF">BV25DRAFT_817165</name>
</gene>
<sequence>MRRFDLDFVSPQRPASAASRVSIPSLETVNSSDSEDGNESGGSSSSDDLQIYTDLLDADFHSVMDGPLLPNSVEHEDVVHNHQEPEDTHSMHHELNALWPPPDDQFDLTAAEDPRSVEQGDSQPGVTRRDTAPPLTIIPAPEPSLSDVQAMTGLATSLQSGAVSPFMTDGRGRVVWSSCRNEGARVRSARPCENGDGAGPSN</sequence>
<reference evidence="1" key="2">
    <citation type="journal article" date="2022" name="New Phytol.">
        <title>Evolutionary transition to the ectomycorrhizal habit in the genomes of a hyperdiverse lineage of mushroom-forming fungi.</title>
        <authorList>
            <person name="Looney B."/>
            <person name="Miyauchi S."/>
            <person name="Morin E."/>
            <person name="Drula E."/>
            <person name="Courty P.E."/>
            <person name="Kohler A."/>
            <person name="Kuo A."/>
            <person name="LaButti K."/>
            <person name="Pangilinan J."/>
            <person name="Lipzen A."/>
            <person name="Riley R."/>
            <person name="Andreopoulos W."/>
            <person name="He G."/>
            <person name="Johnson J."/>
            <person name="Nolan M."/>
            <person name="Tritt A."/>
            <person name="Barry K.W."/>
            <person name="Grigoriev I.V."/>
            <person name="Nagy L.G."/>
            <person name="Hibbett D."/>
            <person name="Henrissat B."/>
            <person name="Matheny P.B."/>
            <person name="Labbe J."/>
            <person name="Martin F.M."/>
        </authorList>
    </citation>
    <scope>NUCLEOTIDE SEQUENCE</scope>
    <source>
        <strain evidence="1">HHB10654</strain>
    </source>
</reference>
<dbReference type="EMBL" id="MU277215">
    <property type="protein sequence ID" value="KAI0060970.1"/>
    <property type="molecule type" value="Genomic_DNA"/>
</dbReference>
<proteinExistence type="predicted"/>
<keyword evidence="2" id="KW-1185">Reference proteome</keyword>